<dbReference type="InterPro" id="IPR029058">
    <property type="entry name" value="AB_hydrolase_fold"/>
</dbReference>
<dbReference type="InterPro" id="IPR033906">
    <property type="entry name" value="Lipase_N"/>
</dbReference>
<dbReference type="PANTHER" id="PTHR11610:SF173">
    <property type="entry name" value="LIPASE DOMAIN-CONTAINING PROTEIN-RELATED"/>
    <property type="match status" value="1"/>
</dbReference>
<dbReference type="Pfam" id="PF00151">
    <property type="entry name" value="Lipase"/>
    <property type="match status" value="1"/>
</dbReference>
<dbReference type="Gene3D" id="3.40.50.1820">
    <property type="entry name" value="alpha/beta hydrolase"/>
    <property type="match status" value="1"/>
</dbReference>
<dbReference type="InterPro" id="IPR000734">
    <property type="entry name" value="TAG_lipase"/>
</dbReference>
<dbReference type="CDD" id="cd00707">
    <property type="entry name" value="Pancreat_lipase_like"/>
    <property type="match status" value="1"/>
</dbReference>
<evidence type="ECO:0000256" key="4">
    <source>
        <dbReference type="RuleBase" id="RU004262"/>
    </source>
</evidence>
<comment type="similarity">
    <text evidence="2 4">Belongs to the AB hydrolase superfamily. Lipase family.</text>
</comment>
<dbReference type="PRINTS" id="PR00821">
    <property type="entry name" value="TAGLIPASE"/>
</dbReference>
<keyword evidence="3" id="KW-0964">Secreted</keyword>
<evidence type="ECO:0000313" key="6">
    <source>
        <dbReference type="EMBL" id="AQM58351.1"/>
    </source>
</evidence>
<evidence type="ECO:0000256" key="1">
    <source>
        <dbReference type="ARBA" id="ARBA00004613"/>
    </source>
</evidence>
<dbReference type="SUPFAM" id="SSF53474">
    <property type="entry name" value="alpha/beta-Hydrolases"/>
    <property type="match status" value="1"/>
</dbReference>
<accession>A0A1Q1NPA9</accession>
<dbReference type="GO" id="GO:0017171">
    <property type="term" value="F:serine hydrolase activity"/>
    <property type="evidence" value="ECO:0007669"/>
    <property type="project" value="TreeGrafter"/>
</dbReference>
<dbReference type="EMBL" id="KX459600">
    <property type="protein sequence ID" value="AQM58351.1"/>
    <property type="molecule type" value="mRNA"/>
</dbReference>
<dbReference type="GO" id="GO:0005615">
    <property type="term" value="C:extracellular space"/>
    <property type="evidence" value="ECO:0007669"/>
    <property type="project" value="TreeGrafter"/>
</dbReference>
<evidence type="ECO:0000259" key="5">
    <source>
        <dbReference type="Pfam" id="PF00151"/>
    </source>
</evidence>
<evidence type="ECO:0000256" key="2">
    <source>
        <dbReference type="ARBA" id="ARBA00010701"/>
    </source>
</evidence>
<sequence>MRLRSAIGLASGLPLLVLVFTFGLISVDCRELSKREAAKTWGQWISDLAKVENWKIPDLSRYISPSNEKNKEDLVKFYFYNKNNILNPETFVLYGESIEMFKDFDPKKTTKILVHGWMGSVEKNFAKTLVNAYLPAFDYNVIVVDWSPKATKFYPEARQAVALIGKMLADFIDLLCHTYSIKPESLHIIGHSLGAHVSGSAGKFIRNGKFGRITGLDPAYPLFAEDHNDRLSINSANFVDVIHTCGKYLGWFNRIGHADFYPNKGIAIQPGCGADVLGKCSHRRAWEYYAESISKPDLFIAGICDTWDNYIKRRCKGKDVSMGEYLPTDTKGIYYLVTNNNVPYARGNAEITL</sequence>
<dbReference type="AlphaFoldDB" id="A0A1Q1NPA9"/>
<dbReference type="GO" id="GO:0016042">
    <property type="term" value="P:lipid catabolic process"/>
    <property type="evidence" value="ECO:0007669"/>
    <property type="project" value="TreeGrafter"/>
</dbReference>
<dbReference type="FunFam" id="3.40.50.1820:FF:000076">
    <property type="entry name" value="phospholipase A1"/>
    <property type="match status" value="1"/>
</dbReference>
<evidence type="ECO:0000256" key="3">
    <source>
        <dbReference type="ARBA" id="ARBA00022525"/>
    </source>
</evidence>
<dbReference type="PANTHER" id="PTHR11610">
    <property type="entry name" value="LIPASE"/>
    <property type="match status" value="1"/>
</dbReference>
<dbReference type="InterPro" id="IPR013818">
    <property type="entry name" value="Lipase"/>
</dbReference>
<reference evidence="6" key="1">
    <citation type="journal article" date="2017" name="Mol. Cell. Proteomics">
        <title>Melt with this kiss: Paralysing and liquefying venom of the assassin bug Pristhesancus plagipennis (Hemiptera: Reduviidae).</title>
        <authorList>
            <person name="Walker A.A."/>
            <person name="Madio B."/>
            <person name="Jin J."/>
            <person name="Undheim E.A."/>
            <person name="Fry B.G."/>
            <person name="King G.F."/>
        </authorList>
    </citation>
    <scope>NUCLEOTIDE SEQUENCE</scope>
    <source>
        <tissue evidence="6">Venom/labial gland</tissue>
    </source>
</reference>
<name>A0A1Q1NPA9_PRIPG</name>
<protein>
    <submittedName>
        <fullName evidence="6">Venom lipase-like protein 1</fullName>
    </submittedName>
</protein>
<dbReference type="GO" id="GO:0016298">
    <property type="term" value="F:lipase activity"/>
    <property type="evidence" value="ECO:0007669"/>
    <property type="project" value="InterPro"/>
</dbReference>
<comment type="subcellular location">
    <subcellularLocation>
        <location evidence="1">Secreted</location>
    </subcellularLocation>
</comment>
<feature type="domain" description="Lipase" evidence="5">
    <location>
        <begin position="61"/>
        <end position="344"/>
    </location>
</feature>
<proteinExistence type="evidence at transcript level"/>
<organism evidence="6">
    <name type="scientific">Pristhesancus plagipennis</name>
    <name type="common">Common assassin bug</name>
    <dbReference type="NCBI Taxonomy" id="1955184"/>
    <lineage>
        <taxon>Eukaryota</taxon>
        <taxon>Metazoa</taxon>
        <taxon>Ecdysozoa</taxon>
        <taxon>Arthropoda</taxon>
        <taxon>Hexapoda</taxon>
        <taxon>Insecta</taxon>
        <taxon>Pterygota</taxon>
        <taxon>Neoptera</taxon>
        <taxon>Paraneoptera</taxon>
        <taxon>Hemiptera</taxon>
        <taxon>Heteroptera</taxon>
        <taxon>Panheteroptera</taxon>
        <taxon>Cimicomorpha</taxon>
        <taxon>Reduviidae</taxon>
        <taxon>Harpactorinae</taxon>
        <taxon>Harpactorini</taxon>
        <taxon>Pristhesancus</taxon>
    </lineage>
</organism>